<reference evidence="3" key="1">
    <citation type="submission" date="2014-09" db="EMBL/GenBank/DDBJ databases">
        <authorList>
            <person name="Magalhaes I.L.F."/>
            <person name="Oliveira U."/>
            <person name="Santos F.R."/>
            <person name="Vidigal T.H.D.A."/>
            <person name="Brescovit A.D."/>
            <person name="Santos A.J."/>
        </authorList>
    </citation>
    <scope>NUCLEOTIDE SEQUENCE</scope>
    <source>
        <tissue evidence="3">Shoot tissue taken approximately 20 cm above the soil surface</tissue>
    </source>
</reference>
<reference evidence="3" key="2">
    <citation type="journal article" date="2015" name="Data Brief">
        <title>Shoot transcriptome of the giant reed, Arundo donax.</title>
        <authorList>
            <person name="Barrero R.A."/>
            <person name="Guerrero F.D."/>
            <person name="Moolhuijzen P."/>
            <person name="Goolsby J.A."/>
            <person name="Tidwell J."/>
            <person name="Bellgard S.E."/>
            <person name="Bellgard M.I."/>
        </authorList>
    </citation>
    <scope>NUCLEOTIDE SEQUENCE</scope>
    <source>
        <tissue evidence="3">Shoot tissue taken approximately 20 cm above the soil surface</tissue>
    </source>
</reference>
<evidence type="ECO:0000259" key="2">
    <source>
        <dbReference type="Pfam" id="PF23209"/>
    </source>
</evidence>
<dbReference type="GO" id="GO:0006357">
    <property type="term" value="P:regulation of transcription by RNA polymerase II"/>
    <property type="evidence" value="ECO:0007669"/>
    <property type="project" value="TreeGrafter"/>
</dbReference>
<proteinExistence type="predicted"/>
<dbReference type="PANTHER" id="PTHR46309:SF1">
    <property type="entry name" value="PHD FINGER PROTEIN 12"/>
    <property type="match status" value="1"/>
</dbReference>
<dbReference type="GO" id="GO:0003714">
    <property type="term" value="F:transcription corepressor activity"/>
    <property type="evidence" value="ECO:0007669"/>
    <property type="project" value="InterPro"/>
</dbReference>
<dbReference type="GO" id="GO:0005634">
    <property type="term" value="C:nucleus"/>
    <property type="evidence" value="ECO:0007669"/>
    <property type="project" value="TreeGrafter"/>
</dbReference>
<sequence>MQLNRPFCSLNVRKLVIPAVPEMEKTWTNVFGFKPVESSKKQKFKLVNLLIINGTGLLEKRLLPTGTINGQTTARPANAVGSDKTGAQIFGEASGSVTPVHVSREIDVADDVETRYHENSRPSIGCSAGEENEVKRTLERTSPVSTGDVKSHTLPGVDCGDNMQFKAVTDNIQEGKYKETNGKLIAENTVAEQKCEDISNSSHAHSLATPVTLDPRSLSNGMGKGENRPSNKPLVEAIPITNKTESDLRSNSPSVCANQGDEKSCAAPFDTIIPSVTMDEKPGNHKLQIMVADGYIPISTKVKGLEDITNVVNGTSIGTYRDEDTSEDHSASAVDCGVSMKESVQQTEVTEDKIFSPSADLKPSSIGKDMLERLYESKSIESDKIEMNDTTIKVGMTVESPNNAGITEPRLDISNDVCGEVMAKHTQTCGEGQLHGGDVTCSNSMEDDLASTEPVNA</sequence>
<dbReference type="Pfam" id="PF23209">
    <property type="entry name" value="IDM1_C"/>
    <property type="match status" value="1"/>
</dbReference>
<dbReference type="EMBL" id="GBRH01222396">
    <property type="protein sequence ID" value="JAD75499.1"/>
    <property type="molecule type" value="Transcribed_RNA"/>
</dbReference>
<evidence type="ECO:0000313" key="3">
    <source>
        <dbReference type="EMBL" id="JAD75499.1"/>
    </source>
</evidence>
<name>A0A0A9CGP7_ARUDO</name>
<dbReference type="PANTHER" id="PTHR46309">
    <property type="entry name" value="PHD FINGER PROTEIN 12"/>
    <property type="match status" value="1"/>
</dbReference>
<dbReference type="InterPro" id="IPR056511">
    <property type="entry name" value="IDM1_C"/>
</dbReference>
<accession>A0A0A9CGP7</accession>
<dbReference type="InterPro" id="IPR042163">
    <property type="entry name" value="PHF12"/>
</dbReference>
<dbReference type="AlphaFoldDB" id="A0A0A9CGP7"/>
<feature type="domain" description="Increased DNA methylation 1 C-terminal" evidence="2">
    <location>
        <begin position="3"/>
        <end position="60"/>
    </location>
</feature>
<feature type="region of interest" description="Disordered" evidence="1">
    <location>
        <begin position="201"/>
        <end position="233"/>
    </location>
</feature>
<organism evidence="3">
    <name type="scientific">Arundo donax</name>
    <name type="common">Giant reed</name>
    <name type="synonym">Donax arundinaceus</name>
    <dbReference type="NCBI Taxonomy" id="35708"/>
    <lineage>
        <taxon>Eukaryota</taxon>
        <taxon>Viridiplantae</taxon>
        <taxon>Streptophyta</taxon>
        <taxon>Embryophyta</taxon>
        <taxon>Tracheophyta</taxon>
        <taxon>Spermatophyta</taxon>
        <taxon>Magnoliopsida</taxon>
        <taxon>Liliopsida</taxon>
        <taxon>Poales</taxon>
        <taxon>Poaceae</taxon>
        <taxon>PACMAD clade</taxon>
        <taxon>Arundinoideae</taxon>
        <taxon>Arundineae</taxon>
        <taxon>Arundo</taxon>
    </lineage>
</organism>
<evidence type="ECO:0000256" key="1">
    <source>
        <dbReference type="SAM" id="MobiDB-lite"/>
    </source>
</evidence>
<protein>
    <recommendedName>
        <fullName evidence="2">Increased DNA methylation 1 C-terminal domain-containing protein</fullName>
    </recommendedName>
</protein>